<dbReference type="Proteomes" id="UP000253104">
    <property type="component" value="Chromosome mHSR5_B"/>
</dbReference>
<dbReference type="EMBL" id="CP024903">
    <property type="protein sequence ID" value="AXF23722.1"/>
    <property type="molecule type" value="Genomic_DNA"/>
</dbReference>
<name>A0A2Z5N2K2_BURPY</name>
<sequence>MVRTGRIRLAIQGGCASACQARRGIVTAGWARPANVGGAAQAARRCRIGCSDSLLRLMV</sequence>
<accession>A0A2Z5N2K2</accession>
<gene>
    <name evidence="1" type="ORF">CUJ89_25360</name>
</gene>
<dbReference type="AlphaFoldDB" id="A0A2Z5N2K2"/>
<dbReference type="OrthoDB" id="9994416at2"/>
<organism evidence="1 2">
    <name type="scientific">Burkholderia pyrrocinia</name>
    <name type="common">Pseudomonas pyrrocinia</name>
    <dbReference type="NCBI Taxonomy" id="60550"/>
    <lineage>
        <taxon>Bacteria</taxon>
        <taxon>Pseudomonadati</taxon>
        <taxon>Pseudomonadota</taxon>
        <taxon>Betaproteobacteria</taxon>
        <taxon>Burkholderiales</taxon>
        <taxon>Burkholderiaceae</taxon>
        <taxon>Burkholderia</taxon>
        <taxon>Burkholderia cepacia complex</taxon>
    </lineage>
</organism>
<reference evidence="1 2" key="1">
    <citation type="journal article" date="2018" name="ISME J.">
        <title>Involvement of Burkholderiaceae and sulfurous volatiles in disease-suppressive soils.</title>
        <authorList>
            <person name="Carrion V.J."/>
            <person name="Cordovez V."/>
            <person name="Tyc O."/>
            <person name="Etalo D.W."/>
            <person name="de Bruijn I."/>
            <person name="de Jager V.C."/>
            <person name="Medema M.H."/>
            <person name="Eberl L."/>
            <person name="Raaijmakers J.M."/>
        </authorList>
    </citation>
    <scope>NUCLEOTIDE SEQUENCE [LARGE SCALE GENOMIC DNA]</scope>
    <source>
        <strain evidence="2">mHSR5</strain>
    </source>
</reference>
<proteinExistence type="predicted"/>
<evidence type="ECO:0000313" key="1">
    <source>
        <dbReference type="EMBL" id="AXF23722.1"/>
    </source>
</evidence>
<protein>
    <submittedName>
        <fullName evidence="1">Uncharacterized protein</fullName>
    </submittedName>
</protein>
<evidence type="ECO:0000313" key="2">
    <source>
        <dbReference type="Proteomes" id="UP000253104"/>
    </source>
</evidence>